<dbReference type="Proteomes" id="UP000014809">
    <property type="component" value="Chromosome"/>
</dbReference>
<evidence type="ECO:0000259" key="8">
    <source>
        <dbReference type="PROSITE" id="PS50928"/>
    </source>
</evidence>
<evidence type="ECO:0000256" key="3">
    <source>
        <dbReference type="ARBA" id="ARBA00022475"/>
    </source>
</evidence>
<evidence type="ECO:0000256" key="7">
    <source>
        <dbReference type="RuleBase" id="RU363032"/>
    </source>
</evidence>
<dbReference type="PANTHER" id="PTHR43386:SF25">
    <property type="entry name" value="PEPTIDE ABC TRANSPORTER PERMEASE PROTEIN"/>
    <property type="match status" value="1"/>
</dbReference>
<feature type="transmembrane region" description="Helical" evidence="7">
    <location>
        <begin position="111"/>
        <end position="131"/>
    </location>
</feature>
<dbReference type="PATRIC" id="fig|1200352.3.peg.22"/>
<proteinExistence type="inferred from homology"/>
<dbReference type="InterPro" id="IPR000515">
    <property type="entry name" value="MetI-like"/>
</dbReference>
<keyword evidence="4 7" id="KW-0812">Transmembrane</keyword>
<keyword evidence="6 7" id="KW-0472">Membrane</keyword>
<accession>S4XB42</accession>
<keyword evidence="10" id="KW-1185">Reference proteome</keyword>
<dbReference type="OrthoDB" id="9812701at2"/>
<sequence length="274" mass="28802">MNTLIRSLTRGRGLVGVIAVGIIALAGLAAPWLAPYAPDAQIPGANLLAPSPGHWFGTDAVNEDLFSRTLYGIRVNLFIVVAAVPTGAVLGTTLGLLSVRFARADTLVQRTFDLLLAFPAILLAIALTMLLGPGLRTVFLVVVLAEIPVFGRLVRGVGRSVRERPCVEAARTVGASENWILRHHILPNSIEPLIVQLALGMSVAVFVEGAMSFLGLGVVPPTASLGSLINEGAAYAWHAPFYAVGPLAVVIVLTVGLLLISQALSRASRREVVS</sequence>
<dbReference type="InterPro" id="IPR025966">
    <property type="entry name" value="OppC_N"/>
</dbReference>
<dbReference type="eggNOG" id="COG1173">
    <property type="taxonomic scope" value="Bacteria"/>
</dbReference>
<dbReference type="Pfam" id="PF12911">
    <property type="entry name" value="OppC_N"/>
    <property type="match status" value="1"/>
</dbReference>
<comment type="subcellular location">
    <subcellularLocation>
        <location evidence="1 7">Cell membrane</location>
        <topology evidence="1 7">Multi-pass membrane protein</topology>
    </subcellularLocation>
</comment>
<dbReference type="HOGENOM" id="CLU_028518_5_3_11"/>
<reference evidence="9 10" key="1">
    <citation type="submission" date="2012-06" db="EMBL/GenBank/DDBJ databases">
        <title>Complete genome sequence of Corynebacterium terpenotabidum Y-11 (=DSM 44721).</title>
        <authorList>
            <person name="Ruckert C."/>
            <person name="Albersmeier A."/>
            <person name="Al-Dilaimi A."/>
            <person name="Szczepanowski R."/>
            <person name="Kalinowski J."/>
        </authorList>
    </citation>
    <scope>NUCLEOTIDE SEQUENCE [LARGE SCALE GENOMIC DNA]</scope>
    <source>
        <strain evidence="9 10">Y-11</strain>
    </source>
</reference>
<keyword evidence="3" id="KW-1003">Cell membrane</keyword>
<feature type="transmembrane region" description="Helical" evidence="7">
    <location>
        <begin position="239"/>
        <end position="260"/>
    </location>
</feature>
<protein>
    <submittedName>
        <fullName evidence="9">Oligopeptide/dipeptide ABC transporter transmembrane protein</fullName>
    </submittedName>
</protein>
<evidence type="ECO:0000256" key="1">
    <source>
        <dbReference type="ARBA" id="ARBA00004651"/>
    </source>
</evidence>
<dbReference type="PROSITE" id="PS50928">
    <property type="entry name" value="ABC_TM1"/>
    <property type="match status" value="1"/>
</dbReference>
<dbReference type="EMBL" id="CP003696">
    <property type="protein sequence ID" value="AGP29679.1"/>
    <property type="molecule type" value="Genomic_DNA"/>
</dbReference>
<feature type="domain" description="ABC transmembrane type-1" evidence="8">
    <location>
        <begin position="73"/>
        <end position="259"/>
    </location>
</feature>
<keyword evidence="2 7" id="KW-0813">Transport</keyword>
<evidence type="ECO:0000313" key="10">
    <source>
        <dbReference type="Proteomes" id="UP000014809"/>
    </source>
</evidence>
<dbReference type="PANTHER" id="PTHR43386">
    <property type="entry name" value="OLIGOPEPTIDE TRANSPORT SYSTEM PERMEASE PROTEIN APPC"/>
    <property type="match status" value="1"/>
</dbReference>
<dbReference type="InterPro" id="IPR035906">
    <property type="entry name" value="MetI-like_sf"/>
</dbReference>
<dbReference type="STRING" id="1200352.A606_00105"/>
<dbReference type="KEGG" id="cter:A606_00105"/>
<evidence type="ECO:0000256" key="5">
    <source>
        <dbReference type="ARBA" id="ARBA00022989"/>
    </source>
</evidence>
<evidence type="ECO:0000313" key="9">
    <source>
        <dbReference type="EMBL" id="AGP29679.1"/>
    </source>
</evidence>
<dbReference type="SUPFAM" id="SSF161098">
    <property type="entry name" value="MetI-like"/>
    <property type="match status" value="1"/>
</dbReference>
<feature type="transmembrane region" description="Helical" evidence="7">
    <location>
        <begin position="137"/>
        <end position="154"/>
    </location>
</feature>
<name>S4XB42_9CORY</name>
<evidence type="ECO:0000256" key="4">
    <source>
        <dbReference type="ARBA" id="ARBA00022692"/>
    </source>
</evidence>
<keyword evidence="5 7" id="KW-1133">Transmembrane helix</keyword>
<evidence type="ECO:0000256" key="6">
    <source>
        <dbReference type="ARBA" id="ARBA00023136"/>
    </source>
</evidence>
<dbReference type="GO" id="GO:0005886">
    <property type="term" value="C:plasma membrane"/>
    <property type="evidence" value="ECO:0007669"/>
    <property type="project" value="UniProtKB-SubCell"/>
</dbReference>
<feature type="transmembrane region" description="Helical" evidence="7">
    <location>
        <begin position="75"/>
        <end position="99"/>
    </location>
</feature>
<dbReference type="InterPro" id="IPR050366">
    <property type="entry name" value="BP-dependent_transpt_permease"/>
</dbReference>
<dbReference type="RefSeq" id="WP_020440044.1">
    <property type="nucleotide sequence ID" value="NC_021663.1"/>
</dbReference>
<dbReference type="CDD" id="cd06261">
    <property type="entry name" value="TM_PBP2"/>
    <property type="match status" value="1"/>
</dbReference>
<comment type="similarity">
    <text evidence="7">Belongs to the binding-protein-dependent transport system permease family.</text>
</comment>
<feature type="transmembrane region" description="Helical" evidence="7">
    <location>
        <begin position="193"/>
        <end position="219"/>
    </location>
</feature>
<gene>
    <name evidence="9" type="ORF">A606_00105</name>
</gene>
<feature type="transmembrane region" description="Helical" evidence="7">
    <location>
        <begin position="12"/>
        <end position="34"/>
    </location>
</feature>
<evidence type="ECO:0000256" key="2">
    <source>
        <dbReference type="ARBA" id="ARBA00022448"/>
    </source>
</evidence>
<dbReference type="GO" id="GO:0055085">
    <property type="term" value="P:transmembrane transport"/>
    <property type="evidence" value="ECO:0007669"/>
    <property type="project" value="InterPro"/>
</dbReference>
<dbReference type="AlphaFoldDB" id="S4XB42"/>
<dbReference type="Gene3D" id="1.10.3720.10">
    <property type="entry name" value="MetI-like"/>
    <property type="match status" value="1"/>
</dbReference>
<dbReference type="Pfam" id="PF00528">
    <property type="entry name" value="BPD_transp_1"/>
    <property type="match status" value="1"/>
</dbReference>
<organism evidence="9 10">
    <name type="scientific">Corynebacterium terpenotabidum Y-11</name>
    <dbReference type="NCBI Taxonomy" id="1200352"/>
    <lineage>
        <taxon>Bacteria</taxon>
        <taxon>Bacillati</taxon>
        <taxon>Actinomycetota</taxon>
        <taxon>Actinomycetes</taxon>
        <taxon>Mycobacteriales</taxon>
        <taxon>Corynebacteriaceae</taxon>
        <taxon>Corynebacterium</taxon>
    </lineage>
</organism>